<evidence type="ECO:0000256" key="1">
    <source>
        <dbReference type="SAM" id="Phobius"/>
    </source>
</evidence>
<dbReference type="Proteomes" id="UP000189933">
    <property type="component" value="Unassembled WGS sequence"/>
</dbReference>
<dbReference type="AlphaFoldDB" id="A0A1T4QSQ6"/>
<evidence type="ECO:0000313" key="3">
    <source>
        <dbReference type="Proteomes" id="UP000189933"/>
    </source>
</evidence>
<reference evidence="3" key="1">
    <citation type="submission" date="2017-02" db="EMBL/GenBank/DDBJ databases">
        <authorList>
            <person name="Varghese N."/>
            <person name="Submissions S."/>
        </authorList>
    </citation>
    <scope>NUCLEOTIDE SEQUENCE [LARGE SCALE GENOMIC DNA]</scope>
    <source>
        <strain evidence="3">DSM 16521</strain>
    </source>
</reference>
<gene>
    <name evidence="2" type="ORF">SAMN02745885_01790</name>
</gene>
<protein>
    <submittedName>
        <fullName evidence="2">Uncharacterized protein</fullName>
    </submittedName>
</protein>
<accession>A0A1T4QSQ6</accession>
<proteinExistence type="predicted"/>
<keyword evidence="3" id="KW-1185">Reference proteome</keyword>
<evidence type="ECO:0000313" key="2">
    <source>
        <dbReference type="EMBL" id="SKA06724.1"/>
    </source>
</evidence>
<keyword evidence="1" id="KW-1133">Transmembrane helix</keyword>
<organism evidence="2 3">
    <name type="scientific">Carboxydocella sporoproducens DSM 16521</name>
    <dbReference type="NCBI Taxonomy" id="1121270"/>
    <lineage>
        <taxon>Bacteria</taxon>
        <taxon>Bacillati</taxon>
        <taxon>Bacillota</taxon>
        <taxon>Clostridia</taxon>
        <taxon>Eubacteriales</taxon>
        <taxon>Clostridiales Family XVI. Incertae Sedis</taxon>
        <taxon>Carboxydocella</taxon>
    </lineage>
</organism>
<keyword evidence="1" id="KW-0472">Membrane</keyword>
<sequence>MKKDVAGSVVAFSPEQAFARTGLCVIIFLVFCLLGGIFGEIVDHGAPGCW</sequence>
<name>A0A1T4QSQ6_9FIRM</name>
<dbReference type="EMBL" id="FUXM01000021">
    <property type="protein sequence ID" value="SKA06724.1"/>
    <property type="molecule type" value="Genomic_DNA"/>
</dbReference>
<feature type="transmembrane region" description="Helical" evidence="1">
    <location>
        <begin position="21"/>
        <end position="42"/>
    </location>
</feature>
<keyword evidence="1" id="KW-0812">Transmembrane</keyword>